<organism evidence="7 8">
    <name type="scientific">Vitis vinifera</name>
    <name type="common">Grape</name>
    <dbReference type="NCBI Taxonomy" id="29760"/>
    <lineage>
        <taxon>Eukaryota</taxon>
        <taxon>Viridiplantae</taxon>
        <taxon>Streptophyta</taxon>
        <taxon>Embryophyta</taxon>
        <taxon>Tracheophyta</taxon>
        <taxon>Spermatophyta</taxon>
        <taxon>Magnoliopsida</taxon>
        <taxon>eudicotyledons</taxon>
        <taxon>Gunneridae</taxon>
        <taxon>Pentapetalae</taxon>
        <taxon>rosids</taxon>
        <taxon>Vitales</taxon>
        <taxon>Vitaceae</taxon>
        <taxon>Viteae</taxon>
        <taxon>Vitis</taxon>
    </lineage>
</organism>
<feature type="region of interest" description="Disordered" evidence="4">
    <location>
        <begin position="1"/>
        <end position="26"/>
    </location>
</feature>
<dbReference type="PANTHER" id="PTHR10641:SF1122">
    <property type="entry name" value="MYB TRANSCRIPTION FACTOR"/>
    <property type="match status" value="1"/>
</dbReference>
<evidence type="ECO:0000256" key="2">
    <source>
        <dbReference type="ARBA" id="ARBA00023125"/>
    </source>
</evidence>
<sequence length="361" mass="40623">MGRAPCCDKNGLKKGPWTVEEDQKSPHYKEQRGKFMWFSSSLICRDISMRGRAQEQNGQERVRWSPDENKRLAEYMERHGETSSWKNVPTRAGLSRSPKSCRLRWNSKLKPGINEKPFSEEEEATIIELQKQHGNKWATIAKCLPGRTDTGIKNFWNNHLKKKLSKKETPSLVTQTPWPQLLDTADLLTCALNDPRDEVSKLHSDASFAWNPRHGHGLHPTDEELLTSPSPLPPQTPSFNYQQTMEDPQVCTRNPDGIGSRPASIPNTSSIPAPVSASLEPSKADQVEEIVEGTPADQEIANRYSSTSTTFEASITDLKDNENNDDLGSEDIPLASIFSDWSRPEDISVDSIFNQSIERVL</sequence>
<dbReference type="SMART" id="SM00717">
    <property type="entry name" value="SANT"/>
    <property type="match status" value="2"/>
</dbReference>
<feature type="domain" description="HTH myb-type" evidence="6">
    <location>
        <begin position="61"/>
        <end position="109"/>
    </location>
</feature>
<dbReference type="InterPro" id="IPR001005">
    <property type="entry name" value="SANT/Myb"/>
</dbReference>
<keyword evidence="2" id="KW-0238">DNA-binding</keyword>
<dbReference type="PROSITE" id="PS51294">
    <property type="entry name" value="HTH_MYB"/>
    <property type="match status" value="2"/>
</dbReference>
<dbReference type="Proteomes" id="UP001227230">
    <property type="component" value="Chromosome 16"/>
</dbReference>
<feature type="domain" description="Myb-like" evidence="5">
    <location>
        <begin position="56"/>
        <end position="109"/>
    </location>
</feature>
<gene>
    <name evidence="7" type="ORF">VitviT2T_024417</name>
</gene>
<dbReference type="EMBL" id="CP126663">
    <property type="protein sequence ID" value="WKA06521.1"/>
    <property type="molecule type" value="Genomic_DNA"/>
</dbReference>
<comment type="subcellular location">
    <subcellularLocation>
        <location evidence="1">Nucleus</location>
    </subcellularLocation>
</comment>
<evidence type="ECO:0000259" key="5">
    <source>
        <dbReference type="PROSITE" id="PS50090"/>
    </source>
</evidence>
<evidence type="ECO:0000313" key="7">
    <source>
        <dbReference type="EMBL" id="WKA06521.1"/>
    </source>
</evidence>
<dbReference type="InterPro" id="IPR015495">
    <property type="entry name" value="Myb_TF_plants"/>
</dbReference>
<keyword evidence="8" id="KW-1185">Reference proteome</keyword>
<dbReference type="PANTHER" id="PTHR10641">
    <property type="entry name" value="MYB FAMILY TRANSCRIPTION FACTOR"/>
    <property type="match status" value="1"/>
</dbReference>
<reference evidence="7 8" key="1">
    <citation type="journal article" date="2023" name="Hortic Res">
        <title>The complete reference genome for grapevine (Vitis vinifera L.) genetics and breeding.</title>
        <authorList>
            <person name="Shi X."/>
            <person name="Cao S."/>
            <person name="Wang X."/>
            <person name="Huang S."/>
            <person name="Wang Y."/>
            <person name="Liu Z."/>
            <person name="Liu W."/>
            <person name="Leng X."/>
            <person name="Peng Y."/>
            <person name="Wang N."/>
            <person name="Wang Y."/>
            <person name="Ma Z."/>
            <person name="Xu X."/>
            <person name="Zhang F."/>
            <person name="Xue H."/>
            <person name="Zhong H."/>
            <person name="Wang Y."/>
            <person name="Zhang K."/>
            <person name="Velt A."/>
            <person name="Avia K."/>
            <person name="Holtgrawe D."/>
            <person name="Grimplet J."/>
            <person name="Matus J.T."/>
            <person name="Ware D."/>
            <person name="Wu X."/>
            <person name="Wang H."/>
            <person name="Liu C."/>
            <person name="Fang Y."/>
            <person name="Rustenholz C."/>
            <person name="Cheng Z."/>
            <person name="Xiao H."/>
            <person name="Zhou Y."/>
        </authorList>
    </citation>
    <scope>NUCLEOTIDE SEQUENCE [LARGE SCALE GENOMIC DNA]</scope>
    <source>
        <strain evidence="8">cv. Pinot noir / PN40024</strain>
        <tissue evidence="7">Leaf</tissue>
    </source>
</reference>
<dbReference type="SUPFAM" id="SSF46689">
    <property type="entry name" value="Homeodomain-like"/>
    <property type="match status" value="1"/>
</dbReference>
<proteinExistence type="predicted"/>
<dbReference type="InterPro" id="IPR009057">
    <property type="entry name" value="Homeodomain-like_sf"/>
</dbReference>
<evidence type="ECO:0000256" key="3">
    <source>
        <dbReference type="ARBA" id="ARBA00023242"/>
    </source>
</evidence>
<dbReference type="Gene3D" id="1.10.10.60">
    <property type="entry name" value="Homeodomain-like"/>
    <property type="match status" value="2"/>
</dbReference>
<accession>A0ABY9DI39</accession>
<dbReference type="Pfam" id="PF00249">
    <property type="entry name" value="Myb_DNA-binding"/>
    <property type="match status" value="2"/>
</dbReference>
<feature type="domain" description="HTH myb-type" evidence="6">
    <location>
        <begin position="110"/>
        <end position="164"/>
    </location>
</feature>
<dbReference type="PROSITE" id="PS50090">
    <property type="entry name" value="MYB_LIKE"/>
    <property type="match status" value="2"/>
</dbReference>
<evidence type="ECO:0000259" key="6">
    <source>
        <dbReference type="PROSITE" id="PS51294"/>
    </source>
</evidence>
<keyword evidence="3" id="KW-0539">Nucleus</keyword>
<protein>
    <submittedName>
        <fullName evidence="7">Uncharacterized protein</fullName>
    </submittedName>
</protein>
<feature type="region of interest" description="Disordered" evidence="4">
    <location>
        <begin position="210"/>
        <end position="284"/>
    </location>
</feature>
<feature type="domain" description="Myb-like" evidence="5">
    <location>
        <begin position="110"/>
        <end position="160"/>
    </location>
</feature>
<evidence type="ECO:0000256" key="1">
    <source>
        <dbReference type="ARBA" id="ARBA00004123"/>
    </source>
</evidence>
<dbReference type="InterPro" id="IPR017930">
    <property type="entry name" value="Myb_dom"/>
</dbReference>
<evidence type="ECO:0000313" key="8">
    <source>
        <dbReference type="Proteomes" id="UP001227230"/>
    </source>
</evidence>
<dbReference type="CDD" id="cd00167">
    <property type="entry name" value="SANT"/>
    <property type="match status" value="2"/>
</dbReference>
<name>A0ABY9DI39_VITVI</name>
<evidence type="ECO:0000256" key="4">
    <source>
        <dbReference type="SAM" id="MobiDB-lite"/>
    </source>
</evidence>